<keyword evidence="1" id="KW-1015">Disulfide bond</keyword>
<dbReference type="PROSITE" id="PS00134">
    <property type="entry name" value="TRYPSIN_HIS"/>
    <property type="match status" value="1"/>
</dbReference>
<dbReference type="PANTHER" id="PTHR24253:SF176">
    <property type="entry name" value="CORIN, ISOFORM B"/>
    <property type="match status" value="1"/>
</dbReference>
<dbReference type="EMBL" id="ASGP02000001">
    <property type="protein sequence ID" value="KAH9528533.1"/>
    <property type="molecule type" value="Genomic_DNA"/>
</dbReference>
<keyword evidence="6" id="KW-1185">Reference proteome</keyword>
<proteinExistence type="inferred from homology"/>
<evidence type="ECO:0000256" key="3">
    <source>
        <dbReference type="RuleBase" id="RU363034"/>
    </source>
</evidence>
<sequence length="537" mass="61566">MDTTSISIPASSIHEQPIGTMLLVLQLFNIINKNETNSNVIDNNNKYYHRNVPTTILTNNYNNDDSWFNLFNDQELMKYHPLLALIYHQNEMYPNRNRTKQSSSLYTTTTTTAATTTTTTTVPVKIAMKPNEHYWNQNINHNLCCTSNCGKNDYYSFARRHDPRPPSPSSSSSLLSLSSSFANYYDHIKTSNDPFFRRNQLRIVGGHGVDISQIPWQVSFQRSRGPYTSNYKHFCGGAIIHPEWVITAAHCFGWFVVSLCNCKCVISTKNFFSGLEEIPVKSNQLNEVRMSSGANTALPNGYSNFVYINSHQNNNNDDDDHNRIISNIEKVIKYPLYRKNSSKYDLALVKLSKRLPLLPNSIQNAICLPTSSQLERQFHHYRDHFTVSGYGRTMENGKSAPSLQAVNVTSRSDLECKNVYEDLFTPENMICAGDEGEDSCQGDSGGPLFRFDPLVNRNILYGIVSYGVGCGRRHYPGIYSRISYYSDWIQKTINNDHHRQQQKQDEYSEQIQKFFYSNYHHNNDDDDLYSGDSFYGY</sequence>
<evidence type="ECO:0000313" key="5">
    <source>
        <dbReference type="EMBL" id="KAH9528533.1"/>
    </source>
</evidence>
<name>A0A922LAN3_DERFA</name>
<protein>
    <submittedName>
        <fullName evidence="5">Trypsin-2</fullName>
    </submittedName>
</protein>
<dbReference type="InterPro" id="IPR043504">
    <property type="entry name" value="Peptidase_S1_PA_chymotrypsin"/>
</dbReference>
<dbReference type="FunFam" id="2.40.10.10:FF:000002">
    <property type="entry name" value="Transmembrane protease serine"/>
    <property type="match status" value="1"/>
</dbReference>
<dbReference type="PROSITE" id="PS00135">
    <property type="entry name" value="TRYPSIN_SER"/>
    <property type="match status" value="1"/>
</dbReference>
<dbReference type="PROSITE" id="PS50240">
    <property type="entry name" value="TRYPSIN_DOM"/>
    <property type="match status" value="1"/>
</dbReference>
<dbReference type="Pfam" id="PF00089">
    <property type="entry name" value="Trypsin"/>
    <property type="match status" value="2"/>
</dbReference>
<comment type="similarity">
    <text evidence="2">Belongs to the peptidase S1 family. CLIP subfamily.</text>
</comment>
<dbReference type="InterPro" id="IPR001314">
    <property type="entry name" value="Peptidase_S1A"/>
</dbReference>
<dbReference type="GO" id="GO:0004252">
    <property type="term" value="F:serine-type endopeptidase activity"/>
    <property type="evidence" value="ECO:0007669"/>
    <property type="project" value="InterPro"/>
</dbReference>
<evidence type="ECO:0000256" key="1">
    <source>
        <dbReference type="ARBA" id="ARBA00023157"/>
    </source>
</evidence>
<organism evidence="5 6">
    <name type="scientific">Dermatophagoides farinae</name>
    <name type="common">American house dust mite</name>
    <dbReference type="NCBI Taxonomy" id="6954"/>
    <lineage>
        <taxon>Eukaryota</taxon>
        <taxon>Metazoa</taxon>
        <taxon>Ecdysozoa</taxon>
        <taxon>Arthropoda</taxon>
        <taxon>Chelicerata</taxon>
        <taxon>Arachnida</taxon>
        <taxon>Acari</taxon>
        <taxon>Acariformes</taxon>
        <taxon>Sarcoptiformes</taxon>
        <taxon>Astigmata</taxon>
        <taxon>Psoroptidia</taxon>
        <taxon>Analgoidea</taxon>
        <taxon>Pyroglyphidae</taxon>
        <taxon>Dermatophagoidinae</taxon>
        <taxon>Dermatophagoides</taxon>
    </lineage>
</organism>
<dbReference type="SMART" id="SM00020">
    <property type="entry name" value="Tryp_SPc"/>
    <property type="match status" value="1"/>
</dbReference>
<dbReference type="InterPro" id="IPR033116">
    <property type="entry name" value="TRYPSIN_SER"/>
</dbReference>
<reference evidence="5" key="2">
    <citation type="journal article" date="2022" name="Res Sq">
        <title>Comparative Genomics Reveals Insights into the Divergent Evolution of Astigmatic Mites and Household Pest Adaptations.</title>
        <authorList>
            <person name="Xiong Q."/>
            <person name="Wan A.T.-Y."/>
            <person name="Liu X.-Y."/>
            <person name="Fung C.S.-H."/>
            <person name="Xiao X."/>
            <person name="Malainual N."/>
            <person name="Hou J."/>
            <person name="Wang L."/>
            <person name="Wang M."/>
            <person name="Yang K."/>
            <person name="Cui Y."/>
            <person name="Leung E."/>
            <person name="Nong W."/>
            <person name="Shin S.-K."/>
            <person name="Au S."/>
            <person name="Jeong K.Y."/>
            <person name="Chew F.T."/>
            <person name="Hui J."/>
            <person name="Leung T.F."/>
            <person name="Tungtrongchitr A."/>
            <person name="Zhong N."/>
            <person name="Liu Z."/>
            <person name="Tsui S."/>
        </authorList>
    </citation>
    <scope>NUCLEOTIDE SEQUENCE</scope>
    <source>
        <strain evidence="5">Derf</strain>
        <tissue evidence="5">Whole organism</tissue>
    </source>
</reference>
<dbReference type="PRINTS" id="PR00722">
    <property type="entry name" value="CHYMOTRYPSIN"/>
</dbReference>
<keyword evidence="3" id="KW-0645">Protease</keyword>
<dbReference type="InterPro" id="IPR018114">
    <property type="entry name" value="TRYPSIN_HIS"/>
</dbReference>
<dbReference type="CDD" id="cd00190">
    <property type="entry name" value="Tryp_SPc"/>
    <property type="match status" value="1"/>
</dbReference>
<feature type="domain" description="Peptidase S1" evidence="4">
    <location>
        <begin position="203"/>
        <end position="494"/>
    </location>
</feature>
<evidence type="ECO:0000313" key="6">
    <source>
        <dbReference type="Proteomes" id="UP000790347"/>
    </source>
</evidence>
<dbReference type="Proteomes" id="UP000790347">
    <property type="component" value="Unassembled WGS sequence"/>
</dbReference>
<reference evidence="5" key="1">
    <citation type="submission" date="2013-05" db="EMBL/GenBank/DDBJ databases">
        <authorList>
            <person name="Yim A.K.Y."/>
            <person name="Chan T.F."/>
            <person name="Ji K.M."/>
            <person name="Liu X.Y."/>
            <person name="Zhou J.W."/>
            <person name="Li R.Q."/>
            <person name="Yang K.Y."/>
            <person name="Li J."/>
            <person name="Li M."/>
            <person name="Law P.T.W."/>
            <person name="Wu Y.L."/>
            <person name="Cai Z.L."/>
            <person name="Qin H."/>
            <person name="Bao Y."/>
            <person name="Leung R.K.K."/>
            <person name="Ng P.K.S."/>
            <person name="Zou J."/>
            <person name="Zhong X.J."/>
            <person name="Ran P.X."/>
            <person name="Zhong N.S."/>
            <person name="Liu Z.G."/>
            <person name="Tsui S.K.W."/>
        </authorList>
    </citation>
    <scope>NUCLEOTIDE SEQUENCE</scope>
    <source>
        <strain evidence="5">Derf</strain>
        <tissue evidence="5">Whole organism</tissue>
    </source>
</reference>
<dbReference type="AlphaFoldDB" id="A0A922LAN3"/>
<dbReference type="SUPFAM" id="SSF50494">
    <property type="entry name" value="Trypsin-like serine proteases"/>
    <property type="match status" value="1"/>
</dbReference>
<keyword evidence="3" id="KW-0720">Serine protease</keyword>
<dbReference type="InterPro" id="IPR009003">
    <property type="entry name" value="Peptidase_S1_PA"/>
</dbReference>
<accession>A0A922LAN3</accession>
<evidence type="ECO:0000259" key="4">
    <source>
        <dbReference type="PROSITE" id="PS50240"/>
    </source>
</evidence>
<keyword evidence="3" id="KW-0378">Hydrolase</keyword>
<gene>
    <name evidence="5" type="primary">PRSS2</name>
    <name evidence="5" type="ORF">DERF_002474</name>
</gene>
<dbReference type="InterPro" id="IPR001254">
    <property type="entry name" value="Trypsin_dom"/>
</dbReference>
<comment type="caution">
    <text evidence="5">The sequence shown here is derived from an EMBL/GenBank/DDBJ whole genome shotgun (WGS) entry which is preliminary data.</text>
</comment>
<dbReference type="Gene3D" id="2.40.10.10">
    <property type="entry name" value="Trypsin-like serine proteases"/>
    <property type="match status" value="1"/>
</dbReference>
<dbReference type="GO" id="GO:0006508">
    <property type="term" value="P:proteolysis"/>
    <property type="evidence" value="ECO:0007669"/>
    <property type="project" value="UniProtKB-KW"/>
</dbReference>
<evidence type="ECO:0000256" key="2">
    <source>
        <dbReference type="ARBA" id="ARBA00024195"/>
    </source>
</evidence>
<dbReference type="PANTHER" id="PTHR24253">
    <property type="entry name" value="TRANSMEMBRANE PROTEASE SERINE"/>
    <property type="match status" value="1"/>
</dbReference>